<dbReference type="RefSeq" id="WP_176810362.1">
    <property type="nucleotide sequence ID" value="NZ_CP055306.1"/>
</dbReference>
<gene>
    <name evidence="5" type="ORF">HV559_02020</name>
</gene>
<dbReference type="Proteomes" id="UP000509660">
    <property type="component" value="Chromosome"/>
</dbReference>
<dbReference type="GO" id="GO:0003677">
    <property type="term" value="F:DNA binding"/>
    <property type="evidence" value="ECO:0007669"/>
    <property type="project" value="UniProtKB-KW"/>
</dbReference>
<accession>A0A7D5E3S4</accession>
<dbReference type="InterPro" id="IPR009061">
    <property type="entry name" value="DNA-bd_dom_put_sf"/>
</dbReference>
<dbReference type="SUPFAM" id="SSF46955">
    <property type="entry name" value="Putative DNA-binding domain"/>
    <property type="match status" value="1"/>
</dbReference>
<name>A0A7D5E3S4_9PAST</name>
<evidence type="ECO:0000256" key="3">
    <source>
        <dbReference type="ARBA" id="ARBA00023163"/>
    </source>
</evidence>
<proteinExistence type="predicted"/>
<keyword evidence="2" id="KW-0238">DNA-binding</keyword>
<dbReference type="InterPro" id="IPR000551">
    <property type="entry name" value="MerR-type_HTH_dom"/>
</dbReference>
<dbReference type="PANTHER" id="PTHR30204">
    <property type="entry name" value="REDOX-CYCLING DRUG-SENSING TRANSCRIPTIONAL ACTIVATOR SOXR"/>
    <property type="match status" value="1"/>
</dbReference>
<dbReference type="Gene3D" id="1.10.1660.10">
    <property type="match status" value="1"/>
</dbReference>
<protein>
    <submittedName>
        <fullName evidence="5">MerR family transcriptional regulator</fullName>
    </submittedName>
</protein>
<dbReference type="GO" id="GO:0003700">
    <property type="term" value="F:DNA-binding transcription factor activity"/>
    <property type="evidence" value="ECO:0007669"/>
    <property type="project" value="InterPro"/>
</dbReference>
<organism evidence="5 6">
    <name type="scientific">Mannheimia pernigra</name>
    <dbReference type="NCBI Taxonomy" id="111844"/>
    <lineage>
        <taxon>Bacteria</taxon>
        <taxon>Pseudomonadati</taxon>
        <taxon>Pseudomonadota</taxon>
        <taxon>Gammaproteobacteria</taxon>
        <taxon>Pasteurellales</taxon>
        <taxon>Pasteurellaceae</taxon>
        <taxon>Mannheimia</taxon>
    </lineage>
</organism>
<keyword evidence="1" id="KW-0805">Transcription regulation</keyword>
<feature type="domain" description="HTH merR-type" evidence="4">
    <location>
        <begin position="3"/>
        <end position="71"/>
    </location>
</feature>
<evidence type="ECO:0000313" key="6">
    <source>
        <dbReference type="Proteomes" id="UP000509660"/>
    </source>
</evidence>
<evidence type="ECO:0000256" key="2">
    <source>
        <dbReference type="ARBA" id="ARBA00023125"/>
    </source>
</evidence>
<reference evidence="5 6" key="1">
    <citation type="submission" date="2020-06" db="EMBL/GenBank/DDBJ databases">
        <title>Mannheimia pernigra sp. nov. isolated from bovine respiratory tract.</title>
        <authorList>
            <person name="Kuhnert P."/>
            <person name="Akarsu-Egger H."/>
        </authorList>
    </citation>
    <scope>NUCLEOTIDE SEQUENCE [LARGE SCALE GENOMIC DNA]</scope>
    <source>
        <strain evidence="5 6">BNO311</strain>
    </source>
</reference>
<dbReference type="EMBL" id="CP055306">
    <property type="protein sequence ID" value="QLB41268.1"/>
    <property type="molecule type" value="Genomic_DNA"/>
</dbReference>
<evidence type="ECO:0000259" key="4">
    <source>
        <dbReference type="Pfam" id="PF13411"/>
    </source>
</evidence>
<dbReference type="Pfam" id="PF13411">
    <property type="entry name" value="MerR_1"/>
    <property type="match status" value="1"/>
</dbReference>
<keyword evidence="3" id="KW-0804">Transcription</keyword>
<keyword evidence="6" id="KW-1185">Reference proteome</keyword>
<dbReference type="PANTHER" id="PTHR30204:SF94">
    <property type="entry name" value="HEAVY METAL-DEPENDENT TRANSCRIPTIONAL REGULATOR HI_0293-RELATED"/>
    <property type="match status" value="1"/>
</dbReference>
<sequence length="212" mass="24702">MIKMNDLVKLTNTPKSTILYYIKEGILPEPYKDKPNFHLYDENNVKLLEFIKYLQTNFNATIAQIKLLFEQSHFDINNPYESLAHSLSLVMGAENETFSTKTLCDEFKISEQTLNEYVEKGLLNPQNGLFTSKERDILAIINRCNETELNLLQTYMEVAKKLAQFEVNITSESLANSELKEDKLKHLFDILLVLKPYLFNMETLKTYQQITE</sequence>
<evidence type="ECO:0000313" key="5">
    <source>
        <dbReference type="EMBL" id="QLB41268.1"/>
    </source>
</evidence>
<dbReference type="AlphaFoldDB" id="A0A7D5E3S4"/>
<evidence type="ECO:0000256" key="1">
    <source>
        <dbReference type="ARBA" id="ARBA00023015"/>
    </source>
</evidence>
<dbReference type="InterPro" id="IPR047057">
    <property type="entry name" value="MerR_fam"/>
</dbReference>